<dbReference type="Pfam" id="PF03235">
    <property type="entry name" value="GmrSD_N"/>
    <property type="match status" value="1"/>
</dbReference>
<dbReference type="InterPro" id="IPR004919">
    <property type="entry name" value="GmrSD_N"/>
</dbReference>
<gene>
    <name evidence="2" type="ORF">ERS852381_01824</name>
</gene>
<evidence type="ECO:0000313" key="2">
    <source>
        <dbReference type="EMBL" id="CUO55483.1"/>
    </source>
</evidence>
<evidence type="ECO:0000259" key="1">
    <source>
        <dbReference type="Pfam" id="PF03235"/>
    </source>
</evidence>
<evidence type="ECO:0000313" key="3">
    <source>
        <dbReference type="Proteomes" id="UP000095468"/>
    </source>
</evidence>
<dbReference type="PANTHER" id="PTHR39639">
    <property type="entry name" value="CHROMOSOME 16, WHOLE GENOME SHOTGUN SEQUENCE"/>
    <property type="match status" value="1"/>
</dbReference>
<dbReference type="EMBL" id="CYYP01000021">
    <property type="protein sequence ID" value="CUO55483.1"/>
    <property type="molecule type" value="Genomic_DNA"/>
</dbReference>
<dbReference type="AlphaFoldDB" id="A0A174FZ38"/>
<organism evidence="2 3">
    <name type="scientific">Collinsella aerofaciens</name>
    <dbReference type="NCBI Taxonomy" id="74426"/>
    <lineage>
        <taxon>Bacteria</taxon>
        <taxon>Bacillati</taxon>
        <taxon>Actinomycetota</taxon>
        <taxon>Coriobacteriia</taxon>
        <taxon>Coriobacteriales</taxon>
        <taxon>Coriobacteriaceae</taxon>
        <taxon>Collinsella</taxon>
    </lineage>
</organism>
<accession>A0A174FZ38</accession>
<protein>
    <submittedName>
        <fullName evidence="2">Uncharacterized conserved protein</fullName>
    </submittedName>
</protein>
<reference evidence="2 3" key="1">
    <citation type="submission" date="2015-09" db="EMBL/GenBank/DDBJ databases">
        <authorList>
            <consortium name="Pathogen Informatics"/>
        </authorList>
    </citation>
    <scope>NUCLEOTIDE SEQUENCE [LARGE SCALE GENOMIC DNA]</scope>
    <source>
        <strain evidence="2 3">2789STDY5608823</strain>
    </source>
</reference>
<feature type="domain" description="GmrSD restriction endonucleases N-terminal" evidence="1">
    <location>
        <begin position="44"/>
        <end position="190"/>
    </location>
</feature>
<dbReference type="PANTHER" id="PTHR39639:SF1">
    <property type="entry name" value="DUF262 DOMAIN-CONTAINING PROTEIN"/>
    <property type="match status" value="1"/>
</dbReference>
<dbReference type="Proteomes" id="UP000095468">
    <property type="component" value="Unassembled WGS sequence"/>
</dbReference>
<sequence>MLFTLDEQLQRGFDSCNTESEEDFGATASEFNSLSVSSSDWTVETLYGQIKKGNIDLSPSFQRRQVWDARKKSAFIESLILGIPVPQIVIAQNPNGRGKYLVLDGKQRLLSVLDFYENRLPLSQPDLLTDLKGLKYEELEGDYKDALDNATIRAVRLVGWNNDSVLYSIFYRLNSGSVSLNTQELRSALFPGSFTKYATQFTERDYTFAQLFSKSADCEDFRMRDIEMLTRYCGVVYRPSLYNGNLKEFLDSTTQWLNLMDDPTQYEVMASEAVATISACKSLYEIVSANNGGLAVPVFSLIQREKKPSFNRAVFDSLCYPLNDKEVRKAILDHEAEVAMSLQRILSSPDFISQCTVSTKTKTALVSRVDLWAKQLHETIECSVNTLSFGGDGKTVVQSTIR</sequence>
<dbReference type="RefSeq" id="WP_055287502.1">
    <property type="nucleotide sequence ID" value="NZ_CYYP01000021.1"/>
</dbReference>
<proteinExistence type="predicted"/>
<name>A0A174FZ38_9ACTN</name>